<dbReference type="CDD" id="cd17319">
    <property type="entry name" value="MFS_ExuT_GudP_like"/>
    <property type="match status" value="1"/>
</dbReference>
<feature type="domain" description="Major facilitator superfamily (MFS) profile" evidence="6">
    <location>
        <begin position="26"/>
        <end position="432"/>
    </location>
</feature>
<proteinExistence type="predicted"/>
<dbReference type="SUPFAM" id="SSF103473">
    <property type="entry name" value="MFS general substrate transporter"/>
    <property type="match status" value="1"/>
</dbReference>
<comment type="caution">
    <text evidence="7">The sequence shown here is derived from an EMBL/GenBank/DDBJ whole genome shotgun (WGS) entry which is preliminary data.</text>
</comment>
<comment type="subcellular location">
    <subcellularLocation>
        <location evidence="1">Membrane</location>
        <topology evidence="1">Multi-pass membrane protein</topology>
    </subcellularLocation>
</comment>
<dbReference type="PANTHER" id="PTHR11662">
    <property type="entry name" value="SOLUTE CARRIER FAMILY 17"/>
    <property type="match status" value="1"/>
</dbReference>
<dbReference type="EMBL" id="PXYI01000002">
    <property type="protein sequence ID" value="PSJ42014.1"/>
    <property type="molecule type" value="Genomic_DNA"/>
</dbReference>
<evidence type="ECO:0000256" key="3">
    <source>
        <dbReference type="ARBA" id="ARBA00022989"/>
    </source>
</evidence>
<name>A0A2P7QVP6_9SPHN</name>
<dbReference type="GO" id="GO:0022857">
    <property type="term" value="F:transmembrane transporter activity"/>
    <property type="evidence" value="ECO:0007669"/>
    <property type="project" value="InterPro"/>
</dbReference>
<evidence type="ECO:0000313" key="8">
    <source>
        <dbReference type="Proteomes" id="UP000241167"/>
    </source>
</evidence>
<protein>
    <submittedName>
        <fullName evidence="7">MFS transporter</fullName>
    </submittedName>
</protein>
<dbReference type="InterPro" id="IPR020846">
    <property type="entry name" value="MFS_dom"/>
</dbReference>
<evidence type="ECO:0000256" key="5">
    <source>
        <dbReference type="SAM" id="Phobius"/>
    </source>
</evidence>
<dbReference type="Gene3D" id="1.20.1250.20">
    <property type="entry name" value="MFS general substrate transporter like domains"/>
    <property type="match status" value="2"/>
</dbReference>
<feature type="transmembrane region" description="Helical" evidence="5">
    <location>
        <begin position="20"/>
        <end position="39"/>
    </location>
</feature>
<dbReference type="PANTHER" id="PTHR11662:SF333">
    <property type="entry name" value="D-GALACTONATE TRANSPORTER"/>
    <property type="match status" value="1"/>
</dbReference>
<dbReference type="Pfam" id="PF07690">
    <property type="entry name" value="MFS_1"/>
    <property type="match status" value="1"/>
</dbReference>
<feature type="transmembrane region" description="Helical" evidence="5">
    <location>
        <begin position="343"/>
        <end position="362"/>
    </location>
</feature>
<evidence type="ECO:0000256" key="4">
    <source>
        <dbReference type="ARBA" id="ARBA00023136"/>
    </source>
</evidence>
<dbReference type="Proteomes" id="UP000241167">
    <property type="component" value="Unassembled WGS sequence"/>
</dbReference>
<dbReference type="InterPro" id="IPR050382">
    <property type="entry name" value="MFS_Na/Anion_cotransporter"/>
</dbReference>
<feature type="transmembrane region" description="Helical" evidence="5">
    <location>
        <begin position="287"/>
        <end position="308"/>
    </location>
</feature>
<dbReference type="RefSeq" id="WP_106512181.1">
    <property type="nucleotide sequence ID" value="NZ_PXYI01000002.1"/>
</dbReference>
<dbReference type="InterPro" id="IPR036259">
    <property type="entry name" value="MFS_trans_sf"/>
</dbReference>
<dbReference type="InterPro" id="IPR011701">
    <property type="entry name" value="MFS"/>
</dbReference>
<organism evidence="7 8">
    <name type="scientific">Allosphingosinicella deserti</name>
    <dbReference type="NCBI Taxonomy" id="2116704"/>
    <lineage>
        <taxon>Bacteria</taxon>
        <taxon>Pseudomonadati</taxon>
        <taxon>Pseudomonadota</taxon>
        <taxon>Alphaproteobacteria</taxon>
        <taxon>Sphingomonadales</taxon>
        <taxon>Sphingomonadaceae</taxon>
        <taxon>Allosphingosinicella</taxon>
    </lineage>
</organism>
<sequence length="439" mass="46659">MSNGLATPPVAGAAQPPRRSHARFGILGLISFATLLNYLDRAVMGVAAPAMSSELGITPVMMGVIFSAFSWTYAFAQIPGGMVLDRLGTRLTYALSLAGWSVFTLLHGIASNVTAIIVFRLGLGAAEAPCFPSNSRVLSTWFPQSERARANSVYSTGQYFGLAFFSPLLFWIVAAWGWRALFVIAGAIGILFAGIWYLAYREPQHSRAANQAELDHIAAGGGLAYQGARIPFSWKTVRALLGKRQILGASIGQFCGNSTLVFFLTWFPTYLATERHMDWLKSGIYAVMPYIAATAGVLLGGYVSDLIIRRTGSASLGRKLPIVSGLLLASTIILANFVDSNALVILIMSVAFFGQGMVNLGWTLISDVAPKPLIGLTGGVFNFCANLAGIVTPIVVGLIVGATGSFYGALAFIGILALIGAASYIFIVGDVHRVELESL</sequence>
<dbReference type="GO" id="GO:0016020">
    <property type="term" value="C:membrane"/>
    <property type="evidence" value="ECO:0007669"/>
    <property type="project" value="UniProtKB-SubCell"/>
</dbReference>
<keyword evidence="8" id="KW-1185">Reference proteome</keyword>
<evidence type="ECO:0000256" key="2">
    <source>
        <dbReference type="ARBA" id="ARBA00022692"/>
    </source>
</evidence>
<gene>
    <name evidence="7" type="ORF">C7I55_07105</name>
</gene>
<keyword evidence="4 5" id="KW-0472">Membrane</keyword>
<feature type="transmembrane region" description="Helical" evidence="5">
    <location>
        <begin position="98"/>
        <end position="119"/>
    </location>
</feature>
<evidence type="ECO:0000313" key="7">
    <source>
        <dbReference type="EMBL" id="PSJ42014.1"/>
    </source>
</evidence>
<reference evidence="7 8" key="1">
    <citation type="submission" date="2018-03" db="EMBL/GenBank/DDBJ databases">
        <title>The draft genome of Sphingosinicella sp. GL-C-18.</title>
        <authorList>
            <person name="Liu L."/>
            <person name="Li L."/>
            <person name="Liang L."/>
            <person name="Zhang X."/>
            <person name="Wang T."/>
        </authorList>
    </citation>
    <scope>NUCLEOTIDE SEQUENCE [LARGE SCALE GENOMIC DNA]</scope>
    <source>
        <strain evidence="7 8">GL-C-18</strain>
    </source>
</reference>
<dbReference type="PROSITE" id="PS50850">
    <property type="entry name" value="MFS"/>
    <property type="match status" value="1"/>
</dbReference>
<feature type="transmembrane region" description="Helical" evidence="5">
    <location>
        <begin position="320"/>
        <end position="337"/>
    </location>
</feature>
<evidence type="ECO:0000259" key="6">
    <source>
        <dbReference type="PROSITE" id="PS50850"/>
    </source>
</evidence>
<feature type="transmembrane region" description="Helical" evidence="5">
    <location>
        <begin position="153"/>
        <end position="174"/>
    </location>
</feature>
<dbReference type="OrthoDB" id="9794076at2"/>
<accession>A0A2P7QVP6</accession>
<dbReference type="AlphaFoldDB" id="A0A2P7QVP6"/>
<keyword evidence="3 5" id="KW-1133">Transmembrane helix</keyword>
<feature type="transmembrane region" description="Helical" evidence="5">
    <location>
        <begin position="180"/>
        <end position="200"/>
    </location>
</feature>
<feature type="transmembrane region" description="Helical" evidence="5">
    <location>
        <begin position="406"/>
        <end position="427"/>
    </location>
</feature>
<feature type="transmembrane region" description="Helical" evidence="5">
    <location>
        <begin position="374"/>
        <end position="400"/>
    </location>
</feature>
<feature type="transmembrane region" description="Helical" evidence="5">
    <location>
        <begin position="246"/>
        <end position="267"/>
    </location>
</feature>
<evidence type="ECO:0000256" key="1">
    <source>
        <dbReference type="ARBA" id="ARBA00004141"/>
    </source>
</evidence>
<keyword evidence="2 5" id="KW-0812">Transmembrane</keyword>
<feature type="transmembrane region" description="Helical" evidence="5">
    <location>
        <begin position="60"/>
        <end position="78"/>
    </location>
</feature>